<accession>A0A8K0IV39</accession>
<evidence type="ECO:0000313" key="3">
    <source>
        <dbReference type="Proteomes" id="UP000797356"/>
    </source>
</evidence>
<dbReference type="AlphaFoldDB" id="A0A8K0IV39"/>
<gene>
    <name evidence="2" type="ORF">COCNU_14G007100</name>
</gene>
<proteinExistence type="predicted"/>
<dbReference type="OrthoDB" id="537444at2759"/>
<organism evidence="2 3">
    <name type="scientific">Cocos nucifera</name>
    <name type="common">Coconut palm</name>
    <dbReference type="NCBI Taxonomy" id="13894"/>
    <lineage>
        <taxon>Eukaryota</taxon>
        <taxon>Viridiplantae</taxon>
        <taxon>Streptophyta</taxon>
        <taxon>Embryophyta</taxon>
        <taxon>Tracheophyta</taxon>
        <taxon>Spermatophyta</taxon>
        <taxon>Magnoliopsida</taxon>
        <taxon>Liliopsida</taxon>
        <taxon>Arecaceae</taxon>
        <taxon>Arecoideae</taxon>
        <taxon>Cocoseae</taxon>
        <taxon>Attaleinae</taxon>
        <taxon>Cocos</taxon>
    </lineage>
</organism>
<dbReference type="InterPro" id="IPR011053">
    <property type="entry name" value="Single_hybrid_motif"/>
</dbReference>
<comment type="caution">
    <text evidence="2">The sequence shown here is derived from an EMBL/GenBank/DDBJ whole genome shotgun (WGS) entry which is preliminary data.</text>
</comment>
<dbReference type="Pfam" id="PF00364">
    <property type="entry name" value="Biotin_lipoyl"/>
    <property type="match status" value="1"/>
</dbReference>
<dbReference type="PANTHER" id="PTHR23151">
    <property type="entry name" value="DIHYDROLIPOAMIDE ACETYL/SUCCINYL-TRANSFERASE-RELATED"/>
    <property type="match status" value="1"/>
</dbReference>
<dbReference type="GO" id="GO:0004742">
    <property type="term" value="F:dihydrolipoyllysine-residue acetyltransferase activity"/>
    <property type="evidence" value="ECO:0007669"/>
    <property type="project" value="TreeGrafter"/>
</dbReference>
<dbReference type="PANTHER" id="PTHR23151:SF75">
    <property type="entry name" value="DIHYDROLIPOYLLYSINE-RESIDUE ACETYLTRANSFERASE COMPONENT 5 OF PYRUVATE DEHYDROGENASE COMPLEX, CHLOROPLASTIC"/>
    <property type="match status" value="1"/>
</dbReference>
<sequence>MTRKRWCLGGRSRVTSSPRESVVVVESDKAGMNIETFYDGYLAAIMVEEGAVAAVSSAITLLAEIEDEIPIAKSQAASSATTAFDGPAATPLAVKTPSPPSPLETALEVLSSSPPLPSFSPVVASSAHLASQGGRRTIATPYAKKLAKDLTVIGPDPATIYNPVIVTLCMERGFGSGIEIANAIARLHFTIHLPVYD</sequence>
<dbReference type="Proteomes" id="UP000797356">
    <property type="component" value="Chromosome 14"/>
</dbReference>
<dbReference type="InterPro" id="IPR045257">
    <property type="entry name" value="E2/Pdx1"/>
</dbReference>
<reference evidence="2" key="1">
    <citation type="journal article" date="2017" name="Gigascience">
        <title>The genome draft of coconut (Cocos nucifera).</title>
        <authorList>
            <person name="Xiao Y."/>
            <person name="Xu P."/>
            <person name="Fan H."/>
            <person name="Baudouin L."/>
            <person name="Xia W."/>
            <person name="Bocs S."/>
            <person name="Xu J."/>
            <person name="Li Q."/>
            <person name="Guo A."/>
            <person name="Zhou L."/>
            <person name="Li J."/>
            <person name="Wu Y."/>
            <person name="Ma Z."/>
            <person name="Armero A."/>
            <person name="Issali A.E."/>
            <person name="Liu N."/>
            <person name="Peng M."/>
            <person name="Yang Y."/>
        </authorList>
    </citation>
    <scope>NUCLEOTIDE SEQUENCE</scope>
    <source>
        <tissue evidence="2">Spear leaf of Hainan Tall coconut</tissue>
    </source>
</reference>
<protein>
    <recommendedName>
        <fullName evidence="1">Lipoyl-binding domain-containing protein</fullName>
    </recommendedName>
</protein>
<name>A0A8K0IV39_COCNU</name>
<dbReference type="GO" id="GO:0009941">
    <property type="term" value="C:chloroplast envelope"/>
    <property type="evidence" value="ECO:0007669"/>
    <property type="project" value="TreeGrafter"/>
</dbReference>
<reference evidence="2" key="2">
    <citation type="submission" date="2019-07" db="EMBL/GenBank/DDBJ databases">
        <authorList>
            <person name="Yang Y."/>
            <person name="Bocs S."/>
            <person name="Baudouin L."/>
        </authorList>
    </citation>
    <scope>NUCLEOTIDE SEQUENCE</scope>
    <source>
        <tissue evidence="2">Spear leaf of Hainan Tall coconut</tissue>
    </source>
</reference>
<dbReference type="SUPFAM" id="SSF51230">
    <property type="entry name" value="Single hybrid motif"/>
    <property type="match status" value="1"/>
</dbReference>
<evidence type="ECO:0000313" key="2">
    <source>
        <dbReference type="EMBL" id="KAG1368242.1"/>
    </source>
</evidence>
<dbReference type="CDD" id="cd06849">
    <property type="entry name" value="lipoyl_domain"/>
    <property type="match status" value="1"/>
</dbReference>
<evidence type="ECO:0000259" key="1">
    <source>
        <dbReference type="Pfam" id="PF00364"/>
    </source>
</evidence>
<dbReference type="GO" id="GO:0006086">
    <property type="term" value="P:pyruvate decarboxylation to acetyl-CoA"/>
    <property type="evidence" value="ECO:0007669"/>
    <property type="project" value="InterPro"/>
</dbReference>
<dbReference type="InterPro" id="IPR000089">
    <property type="entry name" value="Biotin_lipoyl"/>
</dbReference>
<dbReference type="EMBL" id="CM017885">
    <property type="protein sequence ID" value="KAG1368242.1"/>
    <property type="molecule type" value="Genomic_DNA"/>
</dbReference>
<dbReference type="GO" id="GO:0009534">
    <property type="term" value="C:chloroplast thylakoid"/>
    <property type="evidence" value="ECO:0007669"/>
    <property type="project" value="TreeGrafter"/>
</dbReference>
<feature type="domain" description="Lipoyl-binding" evidence="1">
    <location>
        <begin position="20"/>
        <end position="59"/>
    </location>
</feature>
<dbReference type="Gene3D" id="2.40.50.100">
    <property type="match status" value="1"/>
</dbReference>
<dbReference type="GO" id="GO:0045254">
    <property type="term" value="C:pyruvate dehydrogenase complex"/>
    <property type="evidence" value="ECO:0007669"/>
    <property type="project" value="InterPro"/>
</dbReference>
<keyword evidence="3" id="KW-1185">Reference proteome</keyword>